<dbReference type="Proteomes" id="UP000481861">
    <property type="component" value="Unassembled WGS sequence"/>
</dbReference>
<feature type="compositionally biased region" description="Basic and acidic residues" evidence="1">
    <location>
        <begin position="203"/>
        <end position="234"/>
    </location>
</feature>
<dbReference type="EMBL" id="JAADJZ010000034">
    <property type="protein sequence ID" value="KAF2865301.1"/>
    <property type="molecule type" value="Genomic_DNA"/>
</dbReference>
<organism evidence="2 3">
    <name type="scientific">Massariosphaeria phaeospora</name>
    <dbReference type="NCBI Taxonomy" id="100035"/>
    <lineage>
        <taxon>Eukaryota</taxon>
        <taxon>Fungi</taxon>
        <taxon>Dikarya</taxon>
        <taxon>Ascomycota</taxon>
        <taxon>Pezizomycotina</taxon>
        <taxon>Dothideomycetes</taxon>
        <taxon>Pleosporomycetidae</taxon>
        <taxon>Pleosporales</taxon>
        <taxon>Pleosporales incertae sedis</taxon>
        <taxon>Massariosphaeria</taxon>
    </lineage>
</organism>
<protein>
    <submittedName>
        <fullName evidence="2">Uncharacterized protein</fullName>
    </submittedName>
</protein>
<evidence type="ECO:0000313" key="2">
    <source>
        <dbReference type="EMBL" id="KAF2865301.1"/>
    </source>
</evidence>
<proteinExistence type="predicted"/>
<name>A0A7C8M252_9PLEO</name>
<feature type="region of interest" description="Disordered" evidence="1">
    <location>
        <begin position="175"/>
        <end position="234"/>
    </location>
</feature>
<accession>A0A7C8M252</accession>
<dbReference type="AlphaFoldDB" id="A0A7C8M252"/>
<feature type="compositionally biased region" description="Polar residues" evidence="1">
    <location>
        <begin position="1"/>
        <end position="19"/>
    </location>
</feature>
<comment type="caution">
    <text evidence="2">The sequence shown here is derived from an EMBL/GenBank/DDBJ whole genome shotgun (WGS) entry which is preliminary data.</text>
</comment>
<evidence type="ECO:0000256" key="1">
    <source>
        <dbReference type="SAM" id="MobiDB-lite"/>
    </source>
</evidence>
<feature type="region of interest" description="Disordered" evidence="1">
    <location>
        <begin position="1"/>
        <end position="28"/>
    </location>
</feature>
<gene>
    <name evidence="2" type="ORF">BDV95DRAFT_612697</name>
</gene>
<reference evidence="2 3" key="1">
    <citation type="submission" date="2020-01" db="EMBL/GenBank/DDBJ databases">
        <authorList>
            <consortium name="DOE Joint Genome Institute"/>
            <person name="Haridas S."/>
            <person name="Albert R."/>
            <person name="Binder M."/>
            <person name="Bloem J."/>
            <person name="Labutti K."/>
            <person name="Salamov A."/>
            <person name="Andreopoulos B."/>
            <person name="Baker S.E."/>
            <person name="Barry K."/>
            <person name="Bills G."/>
            <person name="Bluhm B.H."/>
            <person name="Cannon C."/>
            <person name="Castanera R."/>
            <person name="Culley D.E."/>
            <person name="Daum C."/>
            <person name="Ezra D."/>
            <person name="Gonzalez J.B."/>
            <person name="Henrissat B."/>
            <person name="Kuo A."/>
            <person name="Liang C."/>
            <person name="Lipzen A."/>
            <person name="Lutzoni F."/>
            <person name="Magnuson J."/>
            <person name="Mondo S."/>
            <person name="Nolan M."/>
            <person name="Ohm R."/>
            <person name="Pangilinan J."/>
            <person name="Park H.-J.H."/>
            <person name="Ramirez L."/>
            <person name="Alfaro M."/>
            <person name="Sun H."/>
            <person name="Tritt A."/>
            <person name="Yoshinaga Y."/>
            <person name="Zwiers L.-H.L."/>
            <person name="Turgeon B.G."/>
            <person name="Goodwin S.B."/>
            <person name="Spatafora J.W."/>
            <person name="Crous P.W."/>
            <person name="Grigoriev I.V."/>
        </authorList>
    </citation>
    <scope>NUCLEOTIDE SEQUENCE [LARGE SCALE GENOMIC DNA]</scope>
    <source>
        <strain evidence="2 3">CBS 611.86</strain>
    </source>
</reference>
<sequence length="234" mass="24650">MSSHRSTRGGNDQFASAYSTFRDEGKSDKDALAMAEQLMKQSSGSGDGYFSMTYETTKVTVSASHIPSSPGRGFSSSSRGLGGLGGFDDTLRAVPASPSAAIGSASRNPSSRTNGHNVLLAIPAAASSSGHNPSGYRRAIEFPHGLSSSNRVQTIHDGSSRRQTSGALRLEELLGDDHGSSSSRLGHTVRGAAPRNIRGATPRLEELVDEPTFRETIRKEASGRATERGNSRRG</sequence>
<keyword evidence="3" id="KW-1185">Reference proteome</keyword>
<evidence type="ECO:0000313" key="3">
    <source>
        <dbReference type="Proteomes" id="UP000481861"/>
    </source>
</evidence>